<evidence type="ECO:0000313" key="1">
    <source>
        <dbReference type="EMBL" id="GAA4935797.1"/>
    </source>
</evidence>
<name>A0ABP9GE33_9ACTN</name>
<sequence>MTVFQPTRNQPLPPPECRVCREDLSETRNNDLQFGDCPGCGFFVCQLCDVATDPDTSEALCPACHSIGIRIIGE</sequence>
<dbReference type="EMBL" id="BAABIK010000006">
    <property type="protein sequence ID" value="GAA4935797.1"/>
    <property type="molecule type" value="Genomic_DNA"/>
</dbReference>
<evidence type="ECO:0008006" key="3">
    <source>
        <dbReference type="Google" id="ProtNLM"/>
    </source>
</evidence>
<proteinExistence type="predicted"/>
<evidence type="ECO:0000313" key="2">
    <source>
        <dbReference type="Proteomes" id="UP001499993"/>
    </source>
</evidence>
<protein>
    <recommendedName>
        <fullName evidence="3">RING-type domain-containing protein</fullName>
    </recommendedName>
</protein>
<gene>
    <name evidence="1" type="ORF">GCM10023224_15720</name>
</gene>
<dbReference type="Gene3D" id="3.30.40.10">
    <property type="entry name" value="Zinc/RING finger domain, C3HC4 (zinc finger)"/>
    <property type="match status" value="1"/>
</dbReference>
<accession>A0ABP9GE33</accession>
<comment type="caution">
    <text evidence="1">The sequence shown here is derived from an EMBL/GenBank/DDBJ whole genome shotgun (WGS) entry which is preliminary data.</text>
</comment>
<dbReference type="SUPFAM" id="SSF57850">
    <property type="entry name" value="RING/U-box"/>
    <property type="match status" value="1"/>
</dbReference>
<organism evidence="1 2">
    <name type="scientific">Streptomonospora halophila</name>
    <dbReference type="NCBI Taxonomy" id="427369"/>
    <lineage>
        <taxon>Bacteria</taxon>
        <taxon>Bacillati</taxon>
        <taxon>Actinomycetota</taxon>
        <taxon>Actinomycetes</taxon>
        <taxon>Streptosporangiales</taxon>
        <taxon>Nocardiopsidaceae</taxon>
        <taxon>Streptomonospora</taxon>
    </lineage>
</organism>
<keyword evidence="2" id="KW-1185">Reference proteome</keyword>
<dbReference type="InterPro" id="IPR013083">
    <property type="entry name" value="Znf_RING/FYVE/PHD"/>
</dbReference>
<dbReference type="Proteomes" id="UP001499993">
    <property type="component" value="Unassembled WGS sequence"/>
</dbReference>
<reference evidence="2" key="1">
    <citation type="journal article" date="2019" name="Int. J. Syst. Evol. Microbiol.">
        <title>The Global Catalogue of Microorganisms (GCM) 10K type strain sequencing project: providing services to taxonomists for standard genome sequencing and annotation.</title>
        <authorList>
            <consortium name="The Broad Institute Genomics Platform"/>
            <consortium name="The Broad Institute Genome Sequencing Center for Infectious Disease"/>
            <person name="Wu L."/>
            <person name="Ma J."/>
        </authorList>
    </citation>
    <scope>NUCLEOTIDE SEQUENCE [LARGE SCALE GENOMIC DNA]</scope>
    <source>
        <strain evidence="2">JCM 18123</strain>
    </source>
</reference>